<evidence type="ECO:0000256" key="1">
    <source>
        <dbReference type="SAM" id="SignalP"/>
    </source>
</evidence>
<dbReference type="EMBL" id="UYJE01009530">
    <property type="protein sequence ID" value="VDI74215.1"/>
    <property type="molecule type" value="Genomic_DNA"/>
</dbReference>
<dbReference type="GO" id="GO:0005576">
    <property type="term" value="C:extracellular region"/>
    <property type="evidence" value="ECO:0007669"/>
    <property type="project" value="InterPro"/>
</dbReference>
<feature type="chain" id="PRO_5032943225" evidence="1">
    <location>
        <begin position="23"/>
        <end position="241"/>
    </location>
</feature>
<reference evidence="2" key="1">
    <citation type="submission" date="2018-11" db="EMBL/GenBank/DDBJ databases">
        <authorList>
            <person name="Alioto T."/>
            <person name="Alioto T."/>
        </authorList>
    </citation>
    <scope>NUCLEOTIDE SEQUENCE</scope>
</reference>
<dbReference type="Pfam" id="PF00811">
    <property type="entry name" value="Ependymin"/>
    <property type="match status" value="1"/>
</dbReference>
<keyword evidence="1" id="KW-0732">Signal</keyword>
<dbReference type="InterPro" id="IPR001299">
    <property type="entry name" value="Ependymin"/>
</dbReference>
<dbReference type="PANTHER" id="PTHR10697:SF13">
    <property type="entry name" value="RICIN B LECTIN DOMAIN-CONTAINING PROTEIN"/>
    <property type="match status" value="1"/>
</dbReference>
<dbReference type="AlphaFoldDB" id="A0A8B6H634"/>
<evidence type="ECO:0000313" key="2">
    <source>
        <dbReference type="EMBL" id="VDI74215.1"/>
    </source>
</evidence>
<comment type="caution">
    <text evidence="2">The sequence shown here is derived from an EMBL/GenBank/DDBJ whole genome shotgun (WGS) entry which is preliminary data.</text>
</comment>
<accession>A0A8B6H634</accession>
<feature type="signal peptide" evidence="1">
    <location>
        <begin position="1"/>
        <end position="22"/>
    </location>
</feature>
<keyword evidence="3" id="KW-1185">Reference proteome</keyword>
<proteinExistence type="predicted"/>
<evidence type="ECO:0000313" key="3">
    <source>
        <dbReference type="Proteomes" id="UP000596742"/>
    </source>
</evidence>
<organism evidence="2 3">
    <name type="scientific">Mytilus galloprovincialis</name>
    <name type="common">Mediterranean mussel</name>
    <dbReference type="NCBI Taxonomy" id="29158"/>
    <lineage>
        <taxon>Eukaryota</taxon>
        <taxon>Metazoa</taxon>
        <taxon>Spiralia</taxon>
        <taxon>Lophotrochozoa</taxon>
        <taxon>Mollusca</taxon>
        <taxon>Bivalvia</taxon>
        <taxon>Autobranchia</taxon>
        <taxon>Pteriomorphia</taxon>
        <taxon>Mytilida</taxon>
        <taxon>Mytiloidea</taxon>
        <taxon>Mytilidae</taxon>
        <taxon>Mytilinae</taxon>
        <taxon>Mytilus</taxon>
    </lineage>
</organism>
<dbReference type="GO" id="GO:0007160">
    <property type="term" value="P:cell-matrix adhesion"/>
    <property type="evidence" value="ECO:0007669"/>
    <property type="project" value="InterPro"/>
</dbReference>
<dbReference type="Proteomes" id="UP000596742">
    <property type="component" value="Unassembled WGS sequence"/>
</dbReference>
<dbReference type="GO" id="GO:0005764">
    <property type="term" value="C:lysosome"/>
    <property type="evidence" value="ECO:0007669"/>
    <property type="project" value="TreeGrafter"/>
</dbReference>
<dbReference type="PANTHER" id="PTHR10697">
    <property type="entry name" value="MAMMALIAN EPENDYMIN-RELATED PROTEIN 1"/>
    <property type="match status" value="1"/>
</dbReference>
<dbReference type="GO" id="GO:0005509">
    <property type="term" value="F:calcium ion binding"/>
    <property type="evidence" value="ECO:0007669"/>
    <property type="project" value="InterPro"/>
</dbReference>
<dbReference type="OrthoDB" id="6084362at2759"/>
<sequence>MSFCSHFLLLVISLGTVVVHNGVDGTICCAPDQWEGHMYLDYMQIFIDSNTLYLYFNGSVNVSYDYTNSRAFYTIVGTEISPLIPKPEPLNKTYIFDYKKNMQYAIDSDGSCEKSKIDQNMTRQCVQDSGILKSSGKVGDNIITDTYILTLSESFNNVRGTIQRDSCLPVHMVYLVGSDNPDSGSVFSLDVLSTVPRIKNPAIFTPPSSCLKTSRKQSNSKTSQQLETVLTEVFQKRMLYG</sequence>
<name>A0A8B6H634_MYTGA</name>
<gene>
    <name evidence="2" type="ORF">MGAL_10B026019</name>
</gene>
<protein>
    <submittedName>
        <fullName evidence="2">Uncharacterized protein</fullName>
    </submittedName>
</protein>